<gene>
    <name evidence="1" type="ORF">OSB04_002544</name>
</gene>
<dbReference type="EMBL" id="JARYMX010000001">
    <property type="protein sequence ID" value="KAJ9566578.1"/>
    <property type="molecule type" value="Genomic_DNA"/>
</dbReference>
<reference evidence="1" key="1">
    <citation type="submission" date="2023-03" db="EMBL/GenBank/DDBJ databases">
        <title>Chromosome-scale reference genome and RAD-based genetic map of yellow starthistle (Centaurea solstitialis) reveal putative structural variation and QTLs associated with invader traits.</title>
        <authorList>
            <person name="Reatini B."/>
            <person name="Cang F.A."/>
            <person name="Jiang Q."/>
            <person name="Mckibben M.T.W."/>
            <person name="Barker M.S."/>
            <person name="Rieseberg L.H."/>
            <person name="Dlugosch K.M."/>
        </authorList>
    </citation>
    <scope>NUCLEOTIDE SEQUENCE</scope>
    <source>
        <strain evidence="1">CAN-66</strain>
        <tissue evidence="1">Leaf</tissue>
    </source>
</reference>
<evidence type="ECO:0000313" key="2">
    <source>
        <dbReference type="Proteomes" id="UP001172457"/>
    </source>
</evidence>
<evidence type="ECO:0000313" key="1">
    <source>
        <dbReference type="EMBL" id="KAJ9566578.1"/>
    </source>
</evidence>
<accession>A0AA38TT32</accession>
<sequence length="88" mass="10745">MELDFRVIEDYIRVTIGVCGTWHKRLYKDPVYENDLGRVPERSNLDVKKIWWTKVAFLEMVKDMRAKYDKDWGAYDKLNDFMYFEVLK</sequence>
<dbReference type="Proteomes" id="UP001172457">
    <property type="component" value="Chromosome 1"/>
</dbReference>
<proteinExistence type="predicted"/>
<keyword evidence="2" id="KW-1185">Reference proteome</keyword>
<comment type="caution">
    <text evidence="1">The sequence shown here is derived from an EMBL/GenBank/DDBJ whole genome shotgun (WGS) entry which is preliminary data.</text>
</comment>
<name>A0AA38TT32_9ASTR</name>
<protein>
    <submittedName>
        <fullName evidence="1">Uncharacterized protein</fullName>
    </submittedName>
</protein>
<dbReference type="AlphaFoldDB" id="A0AA38TT32"/>
<organism evidence="1 2">
    <name type="scientific">Centaurea solstitialis</name>
    <name type="common">yellow star-thistle</name>
    <dbReference type="NCBI Taxonomy" id="347529"/>
    <lineage>
        <taxon>Eukaryota</taxon>
        <taxon>Viridiplantae</taxon>
        <taxon>Streptophyta</taxon>
        <taxon>Embryophyta</taxon>
        <taxon>Tracheophyta</taxon>
        <taxon>Spermatophyta</taxon>
        <taxon>Magnoliopsida</taxon>
        <taxon>eudicotyledons</taxon>
        <taxon>Gunneridae</taxon>
        <taxon>Pentapetalae</taxon>
        <taxon>asterids</taxon>
        <taxon>campanulids</taxon>
        <taxon>Asterales</taxon>
        <taxon>Asteraceae</taxon>
        <taxon>Carduoideae</taxon>
        <taxon>Cardueae</taxon>
        <taxon>Centaureinae</taxon>
        <taxon>Centaurea</taxon>
    </lineage>
</organism>